<accession>A0ABW3XI37</accession>
<reference evidence="3" key="1">
    <citation type="journal article" date="2019" name="Int. J. Syst. Evol. Microbiol.">
        <title>The Global Catalogue of Microorganisms (GCM) 10K type strain sequencing project: providing services to taxonomists for standard genome sequencing and annotation.</title>
        <authorList>
            <consortium name="The Broad Institute Genomics Platform"/>
            <consortium name="The Broad Institute Genome Sequencing Center for Infectious Disease"/>
            <person name="Wu L."/>
            <person name="Ma J."/>
        </authorList>
    </citation>
    <scope>NUCLEOTIDE SEQUENCE [LARGE SCALE GENOMIC DNA]</scope>
    <source>
        <strain evidence="3">CGMCC 4.7020</strain>
    </source>
</reference>
<evidence type="ECO:0000313" key="3">
    <source>
        <dbReference type="Proteomes" id="UP001597058"/>
    </source>
</evidence>
<sequence>MPAQGLVNAVLAELGKNLAARWLTYLVPSGLLFLAVAGAGRLLGQAHWYDVGRVTRALDELAGHPASRSTGGVVLAASATVVASAGLGLAAQALGGVVERCWTGDWPGPARMPGRLLAERRRRRWRAAEDAYARVEARAVELGAPLDPGTTADLARHAAARNRISLEEPVHPCWIGDRVRALDLRIHRAYRLDLDSAWSRLWLVLSGDTRTELRGARDVYDAAVRLAAWSGPYLVVAVWWWPAALIAVGLAAVGLRRGRAAMDAFAELVESAVDLHGRELALALGVSCPDRLDREAGSEITAILRKGV</sequence>
<keyword evidence="3" id="KW-1185">Reference proteome</keyword>
<feature type="transmembrane region" description="Helical" evidence="1">
    <location>
        <begin position="73"/>
        <end position="94"/>
    </location>
</feature>
<feature type="transmembrane region" description="Helical" evidence="1">
    <location>
        <begin position="233"/>
        <end position="255"/>
    </location>
</feature>
<protein>
    <recommendedName>
        <fullName evidence="4">Vegetative cell wall protein gp1</fullName>
    </recommendedName>
</protein>
<keyword evidence="1" id="KW-1133">Transmembrane helix</keyword>
<feature type="transmembrane region" description="Helical" evidence="1">
    <location>
        <begin position="22"/>
        <end position="43"/>
    </location>
</feature>
<organism evidence="2 3">
    <name type="scientific">Streptomyces kaempferi</name>
    <dbReference type="NCBI Taxonomy" id="333725"/>
    <lineage>
        <taxon>Bacteria</taxon>
        <taxon>Bacillati</taxon>
        <taxon>Actinomycetota</taxon>
        <taxon>Actinomycetes</taxon>
        <taxon>Kitasatosporales</taxon>
        <taxon>Streptomycetaceae</taxon>
        <taxon>Streptomyces</taxon>
    </lineage>
</organism>
<keyword evidence="1" id="KW-0812">Transmembrane</keyword>
<evidence type="ECO:0000313" key="2">
    <source>
        <dbReference type="EMBL" id="MFD1309186.1"/>
    </source>
</evidence>
<evidence type="ECO:0008006" key="4">
    <source>
        <dbReference type="Google" id="ProtNLM"/>
    </source>
</evidence>
<dbReference type="RefSeq" id="WP_329527946.1">
    <property type="nucleotide sequence ID" value="NZ_JBHTMM010000034.1"/>
</dbReference>
<dbReference type="EMBL" id="JBHTMM010000034">
    <property type="protein sequence ID" value="MFD1309186.1"/>
    <property type="molecule type" value="Genomic_DNA"/>
</dbReference>
<comment type="caution">
    <text evidence="2">The sequence shown here is derived from an EMBL/GenBank/DDBJ whole genome shotgun (WGS) entry which is preliminary data.</text>
</comment>
<gene>
    <name evidence="2" type="ORF">ACFQ5X_25430</name>
</gene>
<proteinExistence type="predicted"/>
<name>A0ABW3XI37_9ACTN</name>
<dbReference type="Proteomes" id="UP001597058">
    <property type="component" value="Unassembled WGS sequence"/>
</dbReference>
<keyword evidence="1" id="KW-0472">Membrane</keyword>
<evidence type="ECO:0000256" key="1">
    <source>
        <dbReference type="SAM" id="Phobius"/>
    </source>
</evidence>